<feature type="compositionally biased region" description="Basic and acidic residues" evidence="1">
    <location>
        <begin position="181"/>
        <end position="191"/>
    </location>
</feature>
<dbReference type="EMBL" id="JAAWWB010000027">
    <property type="protein sequence ID" value="KAG6749819.1"/>
    <property type="molecule type" value="Genomic_DNA"/>
</dbReference>
<dbReference type="AlphaFoldDB" id="A0A8X7YF77"/>
<proteinExistence type="predicted"/>
<comment type="caution">
    <text evidence="2">The sequence shown here is derived from an EMBL/GenBank/DDBJ whole genome shotgun (WGS) entry which is preliminary data.</text>
</comment>
<dbReference type="PANTHER" id="PTHR33265:SF5">
    <property type="entry name" value="COTTON FIBER PROTEIN"/>
    <property type="match status" value="1"/>
</dbReference>
<reference evidence="2" key="1">
    <citation type="journal article" date="2020" name="bioRxiv">
        <title>Hybrid origin of Populus tomentosa Carr. identified through genome sequencing and phylogenomic analysis.</title>
        <authorList>
            <person name="An X."/>
            <person name="Gao K."/>
            <person name="Chen Z."/>
            <person name="Li J."/>
            <person name="Yang X."/>
            <person name="Yang X."/>
            <person name="Zhou J."/>
            <person name="Guo T."/>
            <person name="Zhao T."/>
            <person name="Huang S."/>
            <person name="Miao D."/>
            <person name="Khan W.U."/>
            <person name="Rao P."/>
            <person name="Ye M."/>
            <person name="Lei B."/>
            <person name="Liao W."/>
            <person name="Wang J."/>
            <person name="Ji L."/>
            <person name="Li Y."/>
            <person name="Guo B."/>
            <person name="Mustafa N.S."/>
            <person name="Li S."/>
            <person name="Yun Q."/>
            <person name="Keller S.R."/>
            <person name="Mao J."/>
            <person name="Zhang R."/>
            <person name="Strauss S.H."/>
        </authorList>
    </citation>
    <scope>NUCLEOTIDE SEQUENCE</scope>
    <source>
        <strain evidence="2">GM15</strain>
        <tissue evidence="2">Leaf</tissue>
    </source>
</reference>
<keyword evidence="3" id="KW-1185">Reference proteome</keyword>
<gene>
    <name evidence="2" type="ORF">POTOM_046889</name>
</gene>
<dbReference type="OrthoDB" id="1929803at2759"/>
<dbReference type="Pfam" id="PF05553">
    <property type="entry name" value="DUF761"/>
    <property type="match status" value="1"/>
</dbReference>
<evidence type="ECO:0000313" key="2">
    <source>
        <dbReference type="EMBL" id="KAG6749819.1"/>
    </source>
</evidence>
<evidence type="ECO:0000313" key="3">
    <source>
        <dbReference type="Proteomes" id="UP000886885"/>
    </source>
</evidence>
<name>A0A8X7YF77_POPTO</name>
<organism evidence="2 3">
    <name type="scientific">Populus tomentosa</name>
    <name type="common">Chinese white poplar</name>
    <dbReference type="NCBI Taxonomy" id="118781"/>
    <lineage>
        <taxon>Eukaryota</taxon>
        <taxon>Viridiplantae</taxon>
        <taxon>Streptophyta</taxon>
        <taxon>Embryophyta</taxon>
        <taxon>Tracheophyta</taxon>
        <taxon>Spermatophyta</taxon>
        <taxon>Magnoliopsida</taxon>
        <taxon>eudicotyledons</taxon>
        <taxon>Gunneridae</taxon>
        <taxon>Pentapetalae</taxon>
        <taxon>rosids</taxon>
        <taxon>fabids</taxon>
        <taxon>Malpighiales</taxon>
        <taxon>Salicaceae</taxon>
        <taxon>Saliceae</taxon>
        <taxon>Populus</taxon>
    </lineage>
</organism>
<dbReference type="PANTHER" id="PTHR33265">
    <property type="entry name" value="AVR9/CF-9 RAPIDLY ELICITED PROTEIN-RELATED"/>
    <property type="match status" value="1"/>
</dbReference>
<dbReference type="Proteomes" id="UP000886885">
    <property type="component" value="Chromosome 14A"/>
</dbReference>
<feature type="region of interest" description="Disordered" evidence="1">
    <location>
        <begin position="178"/>
        <end position="199"/>
    </location>
</feature>
<accession>A0A8X7YF77</accession>
<dbReference type="InterPro" id="IPR008480">
    <property type="entry name" value="DUF761_pln"/>
</dbReference>
<sequence length="244" mass="28294">MLKNNVNNVAHRAWNIVRALLCARKGAVFKRRFMMDVSVVPRFLKSMGRNSPRGQLHYGEYELSFDKTPVFHVKMHRPSSMRFNIPCITSQVDFDYDSDHGEVMSENDIHQDGSVYEYYDGTRRSFLLKSGEDEEEYETCTEEKIPAEEEGIDMRAEEFIAKFRQQMRLQRQISYLQYHESTPKKGTRENKSLSADGARGRQPVFQTLRISLTCTNETPMVKSEQLKVGTSSRLPRLFEMVVSG</sequence>
<evidence type="ECO:0000256" key="1">
    <source>
        <dbReference type="SAM" id="MobiDB-lite"/>
    </source>
</evidence>
<protein>
    <submittedName>
        <fullName evidence="2">Uncharacterized protein</fullName>
    </submittedName>
</protein>